<keyword evidence="3" id="KW-1185">Reference proteome</keyword>
<sequence>MSVASCDSRGANMPESKAKEEKVSKNQKPDKVVATLNQKGRRKPTNALDNNLALYAARADLGAKKGEARRKNYFQVLDQYQTTVIGGATTIGGATAINDREDEEFAEKTREEMTRFLQDEKLIETRFEFNNMLNPVGTKFKKEKLKAGFEEYRRLEEAIGEDMMNILSKTENLDGTDEFKRKS</sequence>
<feature type="compositionally biased region" description="Basic and acidic residues" evidence="1">
    <location>
        <begin position="16"/>
        <end position="31"/>
    </location>
</feature>
<evidence type="ECO:0000313" key="3">
    <source>
        <dbReference type="Proteomes" id="UP000053766"/>
    </source>
</evidence>
<name>A0A0D8Y2M8_DICVI</name>
<dbReference type="Proteomes" id="UP000053766">
    <property type="component" value="Unassembled WGS sequence"/>
</dbReference>
<accession>A0A0D8Y2M8</accession>
<gene>
    <name evidence="2" type="ORF">DICVIV_02921</name>
</gene>
<dbReference type="OrthoDB" id="5837695at2759"/>
<reference evidence="3" key="2">
    <citation type="journal article" date="2016" name="Sci. Rep.">
        <title>Dictyocaulus viviparus genome, variome and transcriptome elucidate lungworm biology and support future intervention.</title>
        <authorList>
            <person name="McNulty S.N."/>
            <person name="Strube C."/>
            <person name="Rosa B.A."/>
            <person name="Martin J.C."/>
            <person name="Tyagi R."/>
            <person name="Choi Y.J."/>
            <person name="Wang Q."/>
            <person name="Hallsworth Pepin K."/>
            <person name="Zhang X."/>
            <person name="Ozersky P."/>
            <person name="Wilson R.K."/>
            <person name="Sternberg P.W."/>
            <person name="Gasser R.B."/>
            <person name="Mitreva M."/>
        </authorList>
    </citation>
    <scope>NUCLEOTIDE SEQUENCE [LARGE SCALE GENOMIC DNA]</scope>
    <source>
        <strain evidence="3">HannoverDv2000</strain>
    </source>
</reference>
<proteinExistence type="predicted"/>
<reference evidence="2 3" key="1">
    <citation type="submission" date="2013-11" db="EMBL/GenBank/DDBJ databases">
        <title>Draft genome of the bovine lungworm Dictyocaulus viviparus.</title>
        <authorList>
            <person name="Mitreva M."/>
        </authorList>
    </citation>
    <scope>NUCLEOTIDE SEQUENCE [LARGE SCALE GENOMIC DNA]</scope>
    <source>
        <strain evidence="2 3">HannoverDv2000</strain>
    </source>
</reference>
<dbReference type="EMBL" id="KN716194">
    <property type="protein sequence ID" value="KJH50960.1"/>
    <property type="molecule type" value="Genomic_DNA"/>
</dbReference>
<evidence type="ECO:0000256" key="1">
    <source>
        <dbReference type="SAM" id="MobiDB-lite"/>
    </source>
</evidence>
<dbReference type="AlphaFoldDB" id="A0A0D8Y2M8"/>
<protein>
    <submittedName>
        <fullName evidence="2">Uncharacterized protein</fullName>
    </submittedName>
</protein>
<feature type="region of interest" description="Disordered" evidence="1">
    <location>
        <begin position="1"/>
        <end position="45"/>
    </location>
</feature>
<organism evidence="2 3">
    <name type="scientific">Dictyocaulus viviparus</name>
    <name type="common">Bovine lungworm</name>
    <dbReference type="NCBI Taxonomy" id="29172"/>
    <lineage>
        <taxon>Eukaryota</taxon>
        <taxon>Metazoa</taxon>
        <taxon>Ecdysozoa</taxon>
        <taxon>Nematoda</taxon>
        <taxon>Chromadorea</taxon>
        <taxon>Rhabditida</taxon>
        <taxon>Rhabditina</taxon>
        <taxon>Rhabditomorpha</taxon>
        <taxon>Strongyloidea</taxon>
        <taxon>Metastrongylidae</taxon>
        <taxon>Dictyocaulus</taxon>
    </lineage>
</organism>
<evidence type="ECO:0000313" key="2">
    <source>
        <dbReference type="EMBL" id="KJH50960.1"/>
    </source>
</evidence>